<dbReference type="SUPFAM" id="SSF103481">
    <property type="entry name" value="Multidrug resistance efflux transporter EmrE"/>
    <property type="match status" value="2"/>
</dbReference>
<evidence type="ECO:0000256" key="7">
    <source>
        <dbReference type="SAM" id="Phobius"/>
    </source>
</evidence>
<feature type="transmembrane region" description="Helical" evidence="7">
    <location>
        <begin position="141"/>
        <end position="160"/>
    </location>
</feature>
<comment type="similarity">
    <text evidence="2">Belongs to the EamA transporter family.</text>
</comment>
<dbReference type="Proteomes" id="UP001529380">
    <property type="component" value="Unassembled WGS sequence"/>
</dbReference>
<proteinExistence type="inferred from homology"/>
<reference evidence="9 10" key="3">
    <citation type="submission" date="2023-06" db="EMBL/GenBank/DDBJ databases">
        <authorList>
            <person name="Zeman M."/>
            <person name="Kubasova T."/>
            <person name="Jahodarova E."/>
            <person name="Nykrynova M."/>
            <person name="Rychlik I."/>
        </authorList>
    </citation>
    <scope>NUCLEOTIDE SEQUENCE [LARGE SCALE GENOMIC DNA]</scope>
    <source>
        <strain evidence="9 10">ET340</strain>
    </source>
</reference>
<name>A0ABT7USV9_9FIRM</name>
<evidence type="ECO:0000256" key="5">
    <source>
        <dbReference type="ARBA" id="ARBA00022989"/>
    </source>
</evidence>
<feature type="transmembrane region" description="Helical" evidence="7">
    <location>
        <begin position="81"/>
        <end position="102"/>
    </location>
</feature>
<dbReference type="InterPro" id="IPR037185">
    <property type="entry name" value="EmrE-like"/>
</dbReference>
<evidence type="ECO:0000256" key="4">
    <source>
        <dbReference type="ARBA" id="ARBA00022692"/>
    </source>
</evidence>
<feature type="transmembrane region" description="Helical" evidence="7">
    <location>
        <begin position="258"/>
        <end position="277"/>
    </location>
</feature>
<sequence length="310" mass="32390">MKDSSALSRPAVAAALALIPCFLWGSAVPCIKIGCRMFQLASNDIPGQLVFAGIRFSIAGLMVIVFASIRARRLAIPSKATLPMVLKLSCVQTILQYVFYYAGVANTSGVNAAIITATNTFFCILLATLVFRYESLTAQKLIGCAVGFAGVALINLSSSSGGQSSLLGDGLVLIAAIAYAFSSVLVKRYSQKEDTFVLCGWQFLFGGVVMTLLGLVLGGRLAAPTPSSAALLVYMGFISAVAYSLWSVLLAHNPVARISVFGFMNPVFGVLLSALLLGEGAAAFRPQGLAALALICAGILTVNKAADKKD</sequence>
<organism evidence="9 10">
    <name type="scientific">Allofournierella massiliensis</name>
    <dbReference type="NCBI Taxonomy" id="1650663"/>
    <lineage>
        <taxon>Bacteria</taxon>
        <taxon>Bacillati</taxon>
        <taxon>Bacillota</taxon>
        <taxon>Clostridia</taxon>
        <taxon>Eubacteriales</taxon>
        <taxon>Oscillospiraceae</taxon>
        <taxon>Allofournierella</taxon>
    </lineage>
</organism>
<keyword evidence="10" id="KW-1185">Reference proteome</keyword>
<keyword evidence="4 7" id="KW-0812">Transmembrane</keyword>
<gene>
    <name evidence="9" type="ORF">QUW08_11805</name>
</gene>
<evidence type="ECO:0000313" key="9">
    <source>
        <dbReference type="EMBL" id="MDM8201969.1"/>
    </source>
</evidence>
<feature type="transmembrane region" description="Helical" evidence="7">
    <location>
        <begin position="166"/>
        <end position="186"/>
    </location>
</feature>
<comment type="caution">
    <text evidence="9">The sequence shown here is derived from an EMBL/GenBank/DDBJ whole genome shotgun (WGS) entry which is preliminary data.</text>
</comment>
<keyword evidence="6 7" id="KW-0472">Membrane</keyword>
<dbReference type="PANTHER" id="PTHR32322:SF18">
    <property type="entry name" value="S-ADENOSYLMETHIONINE_S-ADENOSYLHOMOCYSTEINE TRANSPORTER"/>
    <property type="match status" value="1"/>
</dbReference>
<dbReference type="InterPro" id="IPR050638">
    <property type="entry name" value="AA-Vitamin_Transporters"/>
</dbReference>
<dbReference type="EMBL" id="JAUDCL010000024">
    <property type="protein sequence ID" value="MDM8201969.1"/>
    <property type="molecule type" value="Genomic_DNA"/>
</dbReference>
<feature type="transmembrane region" description="Helical" evidence="7">
    <location>
        <begin position="108"/>
        <end position="129"/>
    </location>
</feature>
<keyword evidence="3" id="KW-1003">Cell membrane</keyword>
<comment type="subcellular location">
    <subcellularLocation>
        <location evidence="1">Cell membrane</location>
        <topology evidence="1">Multi-pass membrane protein</topology>
    </subcellularLocation>
</comment>
<keyword evidence="5 7" id="KW-1133">Transmembrane helix</keyword>
<feature type="transmembrane region" description="Helical" evidence="7">
    <location>
        <begin position="198"/>
        <end position="217"/>
    </location>
</feature>
<protein>
    <submittedName>
        <fullName evidence="9">DMT family transporter</fullName>
    </submittedName>
</protein>
<accession>A0ABT7USV9</accession>
<evidence type="ECO:0000313" key="10">
    <source>
        <dbReference type="Proteomes" id="UP001529380"/>
    </source>
</evidence>
<evidence type="ECO:0000259" key="8">
    <source>
        <dbReference type="Pfam" id="PF00892"/>
    </source>
</evidence>
<reference evidence="9 10" key="1">
    <citation type="submission" date="2023-06" db="EMBL/GenBank/DDBJ databases">
        <title>Identification and characterization of horizontal gene transfer across gut microbiota members of farm animals based on homology search.</title>
        <authorList>
            <person name="Schwarzerova J."/>
            <person name="Nykrynova M."/>
            <person name="Jureckova K."/>
            <person name="Cejkova D."/>
            <person name="Rychlik I."/>
        </authorList>
    </citation>
    <scope>NUCLEOTIDE SEQUENCE [LARGE SCALE GENOMIC DNA]</scope>
    <source>
        <strain evidence="9 10">ET340</strain>
    </source>
</reference>
<feature type="transmembrane region" description="Helical" evidence="7">
    <location>
        <begin position="229"/>
        <end position="251"/>
    </location>
</feature>
<feature type="transmembrane region" description="Helical" evidence="7">
    <location>
        <begin position="289"/>
        <end position="306"/>
    </location>
</feature>
<dbReference type="PANTHER" id="PTHR32322">
    <property type="entry name" value="INNER MEMBRANE TRANSPORTER"/>
    <property type="match status" value="1"/>
</dbReference>
<dbReference type="InterPro" id="IPR000620">
    <property type="entry name" value="EamA_dom"/>
</dbReference>
<dbReference type="RefSeq" id="WP_087184529.1">
    <property type="nucleotide sequence ID" value="NZ_JAUDCL010000024.1"/>
</dbReference>
<dbReference type="Pfam" id="PF00892">
    <property type="entry name" value="EamA"/>
    <property type="match status" value="2"/>
</dbReference>
<reference evidence="10" key="2">
    <citation type="submission" date="2023-06" db="EMBL/GenBank/DDBJ databases">
        <title>Identification and characterization of horizontal gene transfer across gut microbiota members of farm animals based on homology search.</title>
        <authorList>
            <person name="Zeman M."/>
            <person name="Kubasova T."/>
            <person name="Jahodarova E."/>
            <person name="Nykrynova M."/>
            <person name="Rychlik I."/>
        </authorList>
    </citation>
    <scope>NUCLEOTIDE SEQUENCE [LARGE SCALE GENOMIC DNA]</scope>
    <source>
        <strain evidence="10">ET340</strain>
    </source>
</reference>
<evidence type="ECO:0000256" key="3">
    <source>
        <dbReference type="ARBA" id="ARBA00022475"/>
    </source>
</evidence>
<feature type="domain" description="EamA" evidence="8">
    <location>
        <begin position="14"/>
        <end position="155"/>
    </location>
</feature>
<evidence type="ECO:0000256" key="1">
    <source>
        <dbReference type="ARBA" id="ARBA00004651"/>
    </source>
</evidence>
<feature type="domain" description="EamA" evidence="8">
    <location>
        <begin position="167"/>
        <end position="302"/>
    </location>
</feature>
<evidence type="ECO:0000256" key="6">
    <source>
        <dbReference type="ARBA" id="ARBA00023136"/>
    </source>
</evidence>
<evidence type="ECO:0000256" key="2">
    <source>
        <dbReference type="ARBA" id="ARBA00007362"/>
    </source>
</evidence>
<feature type="transmembrane region" description="Helical" evidence="7">
    <location>
        <begin position="51"/>
        <end position="69"/>
    </location>
</feature>